<keyword evidence="2" id="KW-1185">Reference proteome</keyword>
<dbReference type="EMBL" id="CM026427">
    <property type="protein sequence ID" value="KAG0571203.1"/>
    <property type="molecule type" value="Genomic_DNA"/>
</dbReference>
<proteinExistence type="predicted"/>
<protein>
    <submittedName>
        <fullName evidence="1">Uncharacterized protein</fullName>
    </submittedName>
</protein>
<evidence type="ECO:0000313" key="1">
    <source>
        <dbReference type="EMBL" id="KAG0571203.1"/>
    </source>
</evidence>
<organism evidence="1 2">
    <name type="scientific">Ceratodon purpureus</name>
    <name type="common">Fire moss</name>
    <name type="synonym">Dicranum purpureum</name>
    <dbReference type="NCBI Taxonomy" id="3225"/>
    <lineage>
        <taxon>Eukaryota</taxon>
        <taxon>Viridiplantae</taxon>
        <taxon>Streptophyta</taxon>
        <taxon>Embryophyta</taxon>
        <taxon>Bryophyta</taxon>
        <taxon>Bryophytina</taxon>
        <taxon>Bryopsida</taxon>
        <taxon>Dicranidae</taxon>
        <taxon>Pseudoditrichales</taxon>
        <taxon>Ditrichaceae</taxon>
        <taxon>Ceratodon</taxon>
    </lineage>
</organism>
<dbReference type="AlphaFoldDB" id="A0A8T0HKB0"/>
<name>A0A8T0HKB0_CERPU</name>
<dbReference type="Proteomes" id="UP000822688">
    <property type="component" value="Chromosome 6"/>
</dbReference>
<evidence type="ECO:0000313" key="2">
    <source>
        <dbReference type="Proteomes" id="UP000822688"/>
    </source>
</evidence>
<gene>
    <name evidence="1" type="ORF">KC19_6G219200</name>
</gene>
<reference evidence="1 2" key="1">
    <citation type="submission" date="2020-06" db="EMBL/GenBank/DDBJ databases">
        <title>WGS assembly of Ceratodon purpureus strain R40.</title>
        <authorList>
            <person name="Carey S.B."/>
            <person name="Jenkins J."/>
            <person name="Shu S."/>
            <person name="Lovell J.T."/>
            <person name="Sreedasyam A."/>
            <person name="Maumus F."/>
            <person name="Tiley G.P."/>
            <person name="Fernandez-Pozo N."/>
            <person name="Barry K."/>
            <person name="Chen C."/>
            <person name="Wang M."/>
            <person name="Lipzen A."/>
            <person name="Daum C."/>
            <person name="Saski C.A."/>
            <person name="Payton A.C."/>
            <person name="Mcbreen J.C."/>
            <person name="Conrad R.E."/>
            <person name="Kollar L.M."/>
            <person name="Olsson S."/>
            <person name="Huttunen S."/>
            <person name="Landis J.B."/>
            <person name="Wickett N.J."/>
            <person name="Johnson M.G."/>
            <person name="Rensing S.A."/>
            <person name="Grimwood J."/>
            <person name="Schmutz J."/>
            <person name="Mcdaniel S.F."/>
        </authorList>
    </citation>
    <scope>NUCLEOTIDE SEQUENCE [LARGE SCALE GENOMIC DNA]</scope>
    <source>
        <strain evidence="1 2">R40</strain>
    </source>
</reference>
<sequence length="107" mass="11810">MVSFLSQISTVISHSLKINIDTPFPSMPQSAHGDQSGSATHSMLQCPTSRHTTILATKAHTLETMFSLRIGGSKKKLAVWSMERNEGVIAPAPLTAKWRSSLHYIYR</sequence>
<comment type="caution">
    <text evidence="1">The sequence shown here is derived from an EMBL/GenBank/DDBJ whole genome shotgun (WGS) entry which is preliminary data.</text>
</comment>
<accession>A0A8T0HKB0</accession>